<dbReference type="OrthoDB" id="1410632at2"/>
<evidence type="ECO:0000313" key="2">
    <source>
        <dbReference type="Proteomes" id="UP000277579"/>
    </source>
</evidence>
<accession>A0A495ML89</accession>
<sequence length="190" mass="20968">MKTIKILSGALLAIFAISCSSDDSGPSYAVENPLESYHQQAGFTTTSNFINAGSYEFGLAFSPNVKGVIKAITLKLPEANPEVRVTIWDYDTKAVLKSENMNVATADVLVTKTISDLALEKDKKYLITMNSNDWYKRSKADNTNATYPITAGNIKFLEYRWVSGATQTYPTNVSLNYNGGDLSFDFKQTE</sequence>
<dbReference type="Proteomes" id="UP000277579">
    <property type="component" value="Unassembled WGS sequence"/>
</dbReference>
<comment type="caution">
    <text evidence="1">The sequence shown here is derived from an EMBL/GenBank/DDBJ whole genome shotgun (WGS) entry which is preliminary data.</text>
</comment>
<dbReference type="EMBL" id="RBLC01000001">
    <property type="protein sequence ID" value="RKS26717.1"/>
    <property type="molecule type" value="Genomic_DNA"/>
</dbReference>
<organism evidence="1 2">
    <name type="scientific">Flavobacterium endophyticum</name>
    <dbReference type="NCBI Taxonomy" id="1540163"/>
    <lineage>
        <taxon>Bacteria</taxon>
        <taxon>Pseudomonadati</taxon>
        <taxon>Bacteroidota</taxon>
        <taxon>Flavobacteriia</taxon>
        <taxon>Flavobacteriales</taxon>
        <taxon>Flavobacteriaceae</taxon>
        <taxon>Flavobacterium</taxon>
    </lineage>
</organism>
<dbReference type="PROSITE" id="PS51257">
    <property type="entry name" value="PROKAR_LIPOPROTEIN"/>
    <property type="match status" value="1"/>
</dbReference>
<evidence type="ECO:0000313" key="1">
    <source>
        <dbReference type="EMBL" id="RKS26717.1"/>
    </source>
</evidence>
<protein>
    <submittedName>
        <fullName evidence="1">Uncharacterized protein DUF4082</fullName>
    </submittedName>
</protein>
<keyword evidence="2" id="KW-1185">Reference proteome</keyword>
<dbReference type="RefSeq" id="WP_121376015.1">
    <property type="nucleotide sequence ID" value="NZ_RBLC01000001.1"/>
</dbReference>
<proteinExistence type="predicted"/>
<name>A0A495ML89_9FLAO</name>
<reference evidence="1 2" key="1">
    <citation type="submission" date="2018-10" db="EMBL/GenBank/DDBJ databases">
        <title>Genomic Encyclopedia of Archaeal and Bacterial Type Strains, Phase II (KMG-II): from individual species to whole genera.</title>
        <authorList>
            <person name="Goeker M."/>
        </authorList>
    </citation>
    <scope>NUCLEOTIDE SEQUENCE [LARGE SCALE GENOMIC DNA]</scope>
    <source>
        <strain evidence="1 2">DSM 29537</strain>
    </source>
</reference>
<dbReference type="AlphaFoldDB" id="A0A495ML89"/>
<gene>
    <name evidence="1" type="ORF">CLV94_1784</name>
</gene>